<comment type="caution">
    <text evidence="1">The sequence shown here is derived from an EMBL/GenBank/DDBJ whole genome shotgun (WGS) entry which is preliminary data.</text>
</comment>
<evidence type="ECO:0008006" key="3">
    <source>
        <dbReference type="Google" id="ProtNLM"/>
    </source>
</evidence>
<evidence type="ECO:0000313" key="1">
    <source>
        <dbReference type="EMBL" id="MFD0847949.1"/>
    </source>
</evidence>
<keyword evidence="2" id="KW-1185">Reference proteome</keyword>
<name>A0ABW3C0M3_SPHXN</name>
<dbReference type="RefSeq" id="WP_381487817.1">
    <property type="nucleotide sequence ID" value="NZ_JBHTIK010000002.1"/>
</dbReference>
<gene>
    <name evidence="1" type="ORF">ACFQ00_06390</name>
</gene>
<sequence>MHEHLSDLAQLLGRHMAEHCVDGLSRHFGDELLEAFPLEDRKSVSLALAELEAYGLVTLSRVVGPALPRVLTTVELFIASDVAITGHDPVEDSVALARLLLERPDLGRNTGDLEEVSGWKRRRFNPAFALLIPSVPDGRVRKPFHPDYPTMGIMLAEEDLVTLRRCPSSAHLAQLAA</sequence>
<evidence type="ECO:0000313" key="2">
    <source>
        <dbReference type="Proteomes" id="UP001597124"/>
    </source>
</evidence>
<dbReference type="EMBL" id="JBHTIK010000002">
    <property type="protein sequence ID" value="MFD0847949.1"/>
    <property type="molecule type" value="Genomic_DNA"/>
</dbReference>
<reference evidence="2" key="1">
    <citation type="journal article" date="2019" name="Int. J. Syst. Evol. Microbiol.">
        <title>The Global Catalogue of Microorganisms (GCM) 10K type strain sequencing project: providing services to taxonomists for standard genome sequencing and annotation.</title>
        <authorList>
            <consortium name="The Broad Institute Genomics Platform"/>
            <consortium name="The Broad Institute Genome Sequencing Center for Infectious Disease"/>
            <person name="Wu L."/>
            <person name="Ma J."/>
        </authorList>
    </citation>
    <scope>NUCLEOTIDE SEQUENCE [LARGE SCALE GENOMIC DNA]</scope>
    <source>
        <strain evidence="2">CCUG 52537</strain>
    </source>
</reference>
<accession>A0ABW3C0M3</accession>
<organism evidence="1 2">
    <name type="scientific">Sphingosinicella xenopeptidilytica</name>
    <dbReference type="NCBI Taxonomy" id="364098"/>
    <lineage>
        <taxon>Bacteria</taxon>
        <taxon>Pseudomonadati</taxon>
        <taxon>Pseudomonadota</taxon>
        <taxon>Alphaproteobacteria</taxon>
        <taxon>Sphingomonadales</taxon>
        <taxon>Sphingosinicellaceae</taxon>
        <taxon>Sphingosinicella</taxon>
    </lineage>
</organism>
<protein>
    <recommendedName>
        <fullName evidence="3">Transcriptional regulator</fullName>
    </recommendedName>
</protein>
<dbReference type="Proteomes" id="UP001597124">
    <property type="component" value="Unassembled WGS sequence"/>
</dbReference>
<proteinExistence type="predicted"/>